<dbReference type="InterPro" id="IPR001303">
    <property type="entry name" value="Aldolase_II/adducin_N"/>
</dbReference>
<evidence type="ECO:0000256" key="1">
    <source>
        <dbReference type="SAM" id="MobiDB-lite"/>
    </source>
</evidence>
<protein>
    <submittedName>
        <fullName evidence="3">Ribulose-5-phosphate 4-epimerase/Fuculose-1-phosphate aldolase</fullName>
    </submittedName>
</protein>
<dbReference type="EMBL" id="JAANYQ010000001">
    <property type="protein sequence ID" value="KAF4126946.1"/>
    <property type="molecule type" value="Genomic_DNA"/>
</dbReference>
<dbReference type="FunFam" id="3.40.225.10:FF:000009">
    <property type="entry name" value="Class II aldolase/adducin N-terminal"/>
    <property type="match status" value="1"/>
</dbReference>
<reference evidence="3" key="1">
    <citation type="submission" date="2020-03" db="EMBL/GenBank/DDBJ databases">
        <title>Site-based positive gene gene selection in Geosmithia morbida across the United States reveals a broad range of putative effectors and factors for local host and environmental adapation.</title>
        <authorList>
            <person name="Onufrak A."/>
            <person name="Murdoch R.W."/>
            <person name="Gazis R."/>
            <person name="Huff M."/>
            <person name="Staton M."/>
            <person name="Klingeman W."/>
            <person name="Hadziabdic D."/>
        </authorList>
    </citation>
    <scope>NUCLEOTIDE SEQUENCE</scope>
    <source>
        <strain evidence="3">1262</strain>
    </source>
</reference>
<evidence type="ECO:0000313" key="4">
    <source>
        <dbReference type="Proteomes" id="UP000749293"/>
    </source>
</evidence>
<organism evidence="3 4">
    <name type="scientific">Geosmithia morbida</name>
    <dbReference type="NCBI Taxonomy" id="1094350"/>
    <lineage>
        <taxon>Eukaryota</taxon>
        <taxon>Fungi</taxon>
        <taxon>Dikarya</taxon>
        <taxon>Ascomycota</taxon>
        <taxon>Pezizomycotina</taxon>
        <taxon>Sordariomycetes</taxon>
        <taxon>Hypocreomycetidae</taxon>
        <taxon>Hypocreales</taxon>
        <taxon>Bionectriaceae</taxon>
        <taxon>Geosmithia</taxon>
    </lineage>
</organism>
<proteinExistence type="predicted"/>
<dbReference type="SUPFAM" id="SSF53639">
    <property type="entry name" value="AraD/HMP-PK domain-like"/>
    <property type="match status" value="1"/>
</dbReference>
<evidence type="ECO:0000259" key="2">
    <source>
        <dbReference type="SMART" id="SM01007"/>
    </source>
</evidence>
<name>A0A9P5D7T0_9HYPO</name>
<comment type="caution">
    <text evidence="3">The sequence shown here is derived from an EMBL/GenBank/DDBJ whole genome shotgun (WGS) entry which is preliminary data.</text>
</comment>
<dbReference type="AlphaFoldDB" id="A0A9P5D7T0"/>
<feature type="domain" description="Class II aldolase/adducin N-terminal" evidence="2">
    <location>
        <begin position="59"/>
        <end position="243"/>
    </location>
</feature>
<accession>A0A9P5D7T0</accession>
<gene>
    <name evidence="3" type="ORF">GMORB2_0683</name>
</gene>
<dbReference type="Proteomes" id="UP000749293">
    <property type="component" value="Unassembled WGS sequence"/>
</dbReference>
<dbReference type="PANTHER" id="PTHR10672:SF25">
    <property type="entry name" value="MEIOTICALLY UP-REGULATED GENE 14 PROTEIN"/>
    <property type="match status" value="1"/>
</dbReference>
<dbReference type="GO" id="GO:0051015">
    <property type="term" value="F:actin filament binding"/>
    <property type="evidence" value="ECO:0007669"/>
    <property type="project" value="TreeGrafter"/>
</dbReference>
<sequence>MAPHEVVDEVGTKADDKVGNAPKESRRNLTALEAISQGATLPGIPTYPSFDLHRASILEHMAATFRIFARNGYVEGMAGHISVRDPENPHTFWTNPLGKAWPLLEASDMVLVNYAGEAVGGNVSRPSNAAGFLIHSALHKARPDVNAACHAHSVHGKAWSSFGRPVEMLNQDACVFYGAAQAVYTEFGGVVFREEEGKRLAAALGPEGKVLTLTNHGILTVGETVDEAAYLFTLMERSCQVQLLAEAAAANGIPKRYIDDATAKYTFEMTSTPESLYCEFQPQLEVDKAMMARGQFW</sequence>
<dbReference type="GeneID" id="55966913"/>
<dbReference type="OrthoDB" id="3238794at2759"/>
<feature type="region of interest" description="Disordered" evidence="1">
    <location>
        <begin position="1"/>
        <end position="24"/>
    </location>
</feature>
<evidence type="ECO:0000313" key="3">
    <source>
        <dbReference type="EMBL" id="KAF4126946.1"/>
    </source>
</evidence>
<dbReference type="Pfam" id="PF00596">
    <property type="entry name" value="Aldolase_II"/>
    <property type="match status" value="1"/>
</dbReference>
<dbReference type="Gene3D" id="3.40.225.10">
    <property type="entry name" value="Class II aldolase/adducin N-terminal domain"/>
    <property type="match status" value="1"/>
</dbReference>
<dbReference type="GO" id="GO:0005856">
    <property type="term" value="C:cytoskeleton"/>
    <property type="evidence" value="ECO:0007669"/>
    <property type="project" value="TreeGrafter"/>
</dbReference>
<keyword evidence="4" id="KW-1185">Reference proteome</keyword>
<dbReference type="InterPro" id="IPR051017">
    <property type="entry name" value="Aldolase-II_Adducin_sf"/>
</dbReference>
<dbReference type="RefSeq" id="XP_035325598.1">
    <property type="nucleotide sequence ID" value="XM_035462668.1"/>
</dbReference>
<dbReference type="InterPro" id="IPR036409">
    <property type="entry name" value="Aldolase_II/adducin_N_sf"/>
</dbReference>
<dbReference type="PANTHER" id="PTHR10672">
    <property type="entry name" value="ADDUCIN"/>
    <property type="match status" value="1"/>
</dbReference>
<dbReference type="NCBIfam" id="NF004855">
    <property type="entry name" value="PRK06208.1"/>
    <property type="match status" value="1"/>
</dbReference>
<dbReference type="SMART" id="SM01007">
    <property type="entry name" value="Aldolase_II"/>
    <property type="match status" value="1"/>
</dbReference>